<feature type="transmembrane region" description="Helical" evidence="1">
    <location>
        <begin position="233"/>
        <end position="252"/>
    </location>
</feature>
<feature type="transmembrane region" description="Helical" evidence="1">
    <location>
        <begin position="43"/>
        <end position="67"/>
    </location>
</feature>
<reference evidence="2 3" key="1">
    <citation type="submission" date="2018-06" db="EMBL/GenBank/DDBJ databases">
        <authorList>
            <consortium name="Pathogen Informatics"/>
            <person name="Doyle S."/>
        </authorList>
    </citation>
    <scope>NUCLEOTIDE SEQUENCE [LARGE SCALE GENOMIC DNA]</scope>
    <source>
        <strain evidence="2 3">NCTC8081</strain>
    </source>
</reference>
<organism evidence="2 3">
    <name type="scientific">Clostridium perfringens</name>
    <dbReference type="NCBI Taxonomy" id="1502"/>
    <lineage>
        <taxon>Bacteria</taxon>
        <taxon>Bacillati</taxon>
        <taxon>Bacillota</taxon>
        <taxon>Clostridia</taxon>
        <taxon>Eubacteriales</taxon>
        <taxon>Clostridiaceae</taxon>
        <taxon>Clostridium</taxon>
    </lineage>
</organism>
<accession>A0A2X3HYK2</accession>
<feature type="transmembrane region" description="Helical" evidence="1">
    <location>
        <begin position="12"/>
        <end position="31"/>
    </location>
</feature>
<keyword evidence="1" id="KW-1133">Transmembrane helix</keyword>
<dbReference type="AlphaFoldDB" id="A0A2X3HYK2"/>
<feature type="transmembrane region" description="Helical" evidence="1">
    <location>
        <begin position="87"/>
        <end position="110"/>
    </location>
</feature>
<protein>
    <submittedName>
        <fullName evidence="2">Uncharacterized protein</fullName>
    </submittedName>
</protein>
<sequence>MKSQIQFYSKIIFKNPLFVISLFFNLFLTYLQSGALESSIYTFTEVFCYGFISSNLFLLVSTSYIMYKSYDILYIYEKNHIKKQISLLLAGMLISLIQLFMINIFIFIYTKSIYGHTEILKGIFHFCIIWISSNLISLSIGISISIIIRNSFAIIISFFVYLLFPLRLTNLSHSIFYNLFNIFDDSTIFIRNNYDNMFNISYFIDKFFILILVFFILFASNFFIKNISKKKSFYIFSLLSILFIFTTFFYSISINNLK</sequence>
<evidence type="ECO:0000256" key="1">
    <source>
        <dbReference type="SAM" id="Phobius"/>
    </source>
</evidence>
<evidence type="ECO:0000313" key="3">
    <source>
        <dbReference type="Proteomes" id="UP000250234"/>
    </source>
</evidence>
<keyword evidence="1" id="KW-0472">Membrane</keyword>
<evidence type="ECO:0000313" key="2">
    <source>
        <dbReference type="EMBL" id="SQC85272.1"/>
    </source>
</evidence>
<name>A0A2X3HYK2_CLOPF</name>
<feature type="transmembrane region" description="Helical" evidence="1">
    <location>
        <begin position="122"/>
        <end position="148"/>
    </location>
</feature>
<feature type="transmembrane region" description="Helical" evidence="1">
    <location>
        <begin position="200"/>
        <end position="224"/>
    </location>
</feature>
<feature type="transmembrane region" description="Helical" evidence="1">
    <location>
        <begin position="155"/>
        <end position="180"/>
    </location>
</feature>
<dbReference type="EMBL" id="UAWO01000005">
    <property type="protein sequence ID" value="SQC85272.1"/>
    <property type="molecule type" value="Genomic_DNA"/>
</dbReference>
<proteinExistence type="predicted"/>
<dbReference type="Proteomes" id="UP000250234">
    <property type="component" value="Unassembled WGS sequence"/>
</dbReference>
<gene>
    <name evidence="2" type="ORF">NCTC8081_03057</name>
</gene>
<keyword evidence="1" id="KW-0812">Transmembrane</keyword>